<sequence length="997" mass="109040">MVYTVHGQRIAKNEKNGKTTQLTIEPENSLPLKEVIAVLEKRFRVSILYREQLVQNKNTVLDTLTDSNPDHALRSLLTPFGLTFKRVSPTQIIISEAPGRYITDANKKANSTTRQYSLLQGSVRNEKNEPVQGVSIIVIGLAKGTTTDANGNYRLALEDGTHKIYYSSVGYSSYVTSIKMQRADAVKNVTLNNAATDLSGVVVAVGSRAAQRTFTNTSLPVDNINGADLLSTGQLSLDKALQFRAPSFNTVNMPVHDATSLSDPYEIRNMGPSRTLILINGKRKNPGSLAYIQTSPGRGETETDLSAIPLEAIKRVEILRDGASAQYGSDAIAGVMNIILKDRFEYTSFKAGTGITSRGDGFSVHNSINSGVNIGDKGFANYTINFQKENRTNRPGKVDAEQDNIDLGDGTAEGLKRVKAFLEQFPDARNVNGTPAITAARFLVNAAIPVNDNGSFYANAAYVYKNIQSYANYRTSYWKQDPYHLLHDTASPYLGFGPTFAGDLNDYNATLGFKQEKGLWTTDVSATIGGNRQLYSVDNTWNPSMGAQSPTSFRPGGYAFHHMVGNVDITHTVNEQLSVAFGTEFRNETFTIFAGDKASFTGTGPISFSGIANINANTSNRFNIGGYLDVSYDVSKSLLLNATARQEYYNDFGGAFVWKVSGRKKLAGDKLTLRSSVSTGFRAPALHQVNLQIVQQIFSPGMGVQTKGVVSNKSMQARVLGVPALKPERSVNFTAGFGLRPFRDFSLTLDYYNINIKDRIILSSDIAHTRNRNTELDAVLSANGIIGVSFFTNGISTNTQGLDLVATLKNIRVLNTGRATINLAGNYTIANQLLGVVSNPKLIEDAGQAIFDYMQEAILLTSRPKFKAILGTDLTLAKWTFNVNNTLFGPATFRSEGLDKNIKMVFKTKLVTDANLGYQFTPWLGASFTVNNLFNILPQYQLKALNSEGQAILQDPVAYRKNINAVTFNGRYHIATYDGSHFSQTGSTFLLTINCKL</sequence>
<dbReference type="Proteomes" id="UP000306918">
    <property type="component" value="Unassembled WGS sequence"/>
</dbReference>
<dbReference type="Gene3D" id="2.170.130.10">
    <property type="entry name" value="TonB-dependent receptor, plug domain"/>
    <property type="match status" value="1"/>
</dbReference>
<dbReference type="InterPro" id="IPR037066">
    <property type="entry name" value="Plug_dom_sf"/>
</dbReference>
<dbReference type="SUPFAM" id="SSF49464">
    <property type="entry name" value="Carboxypeptidase regulatory domain-like"/>
    <property type="match status" value="1"/>
</dbReference>
<evidence type="ECO:0000259" key="11">
    <source>
        <dbReference type="Pfam" id="PF07715"/>
    </source>
</evidence>
<evidence type="ECO:0000259" key="10">
    <source>
        <dbReference type="Pfam" id="PF00593"/>
    </source>
</evidence>
<reference evidence="12 13" key="1">
    <citation type="submission" date="2019-04" db="EMBL/GenBank/DDBJ databases">
        <title>Niastella caeni sp. nov., isolated from activated sludge.</title>
        <authorList>
            <person name="Sheng M."/>
        </authorList>
    </citation>
    <scope>NUCLEOTIDE SEQUENCE [LARGE SCALE GENOMIC DNA]</scope>
    <source>
        <strain evidence="12 13">HX-2-15</strain>
    </source>
</reference>
<feature type="domain" description="TonB-dependent receptor-like beta-barrel" evidence="10">
    <location>
        <begin position="466"/>
        <end position="933"/>
    </location>
</feature>
<dbReference type="PANTHER" id="PTHR47234:SF3">
    <property type="entry name" value="SECRETIN_TONB SHORT N-TERMINAL DOMAIN-CONTAINING PROTEIN"/>
    <property type="match status" value="1"/>
</dbReference>
<comment type="subcellular location">
    <subcellularLocation>
        <location evidence="1 8">Cell outer membrane</location>
        <topology evidence="1 8">Multi-pass membrane protein</topology>
    </subcellularLocation>
</comment>
<dbReference type="PROSITE" id="PS52016">
    <property type="entry name" value="TONB_DEPENDENT_REC_3"/>
    <property type="match status" value="1"/>
</dbReference>
<dbReference type="EMBL" id="STFF01000003">
    <property type="protein sequence ID" value="THU39782.1"/>
    <property type="molecule type" value="Genomic_DNA"/>
</dbReference>
<evidence type="ECO:0000256" key="3">
    <source>
        <dbReference type="ARBA" id="ARBA00022452"/>
    </source>
</evidence>
<dbReference type="Pfam" id="PF07715">
    <property type="entry name" value="Plug"/>
    <property type="match status" value="1"/>
</dbReference>
<evidence type="ECO:0000313" key="13">
    <source>
        <dbReference type="Proteomes" id="UP000306918"/>
    </source>
</evidence>
<dbReference type="GO" id="GO:0009279">
    <property type="term" value="C:cell outer membrane"/>
    <property type="evidence" value="ECO:0007669"/>
    <property type="project" value="UniProtKB-SubCell"/>
</dbReference>
<dbReference type="PANTHER" id="PTHR47234">
    <property type="match status" value="1"/>
</dbReference>
<keyword evidence="6 8" id="KW-0472">Membrane</keyword>
<keyword evidence="7 8" id="KW-0998">Cell outer membrane</keyword>
<dbReference type="AlphaFoldDB" id="A0A4S8I201"/>
<protein>
    <submittedName>
        <fullName evidence="12">Ferric enterobactin receptor</fullName>
    </submittedName>
</protein>
<dbReference type="Gene3D" id="2.60.40.1120">
    <property type="entry name" value="Carboxypeptidase-like, regulatory domain"/>
    <property type="match status" value="1"/>
</dbReference>
<dbReference type="InterPro" id="IPR039426">
    <property type="entry name" value="TonB-dep_rcpt-like"/>
</dbReference>
<evidence type="ECO:0000256" key="2">
    <source>
        <dbReference type="ARBA" id="ARBA00022448"/>
    </source>
</evidence>
<keyword evidence="13" id="KW-1185">Reference proteome</keyword>
<dbReference type="InterPro" id="IPR012910">
    <property type="entry name" value="Plug_dom"/>
</dbReference>
<keyword evidence="4 8" id="KW-0812">Transmembrane</keyword>
<evidence type="ECO:0000256" key="5">
    <source>
        <dbReference type="ARBA" id="ARBA00023077"/>
    </source>
</evidence>
<gene>
    <name evidence="12" type="ORF">FAM09_14025</name>
</gene>
<organism evidence="12 13">
    <name type="scientific">Niastella caeni</name>
    <dbReference type="NCBI Taxonomy" id="2569763"/>
    <lineage>
        <taxon>Bacteria</taxon>
        <taxon>Pseudomonadati</taxon>
        <taxon>Bacteroidota</taxon>
        <taxon>Chitinophagia</taxon>
        <taxon>Chitinophagales</taxon>
        <taxon>Chitinophagaceae</taxon>
        <taxon>Niastella</taxon>
    </lineage>
</organism>
<evidence type="ECO:0000256" key="4">
    <source>
        <dbReference type="ARBA" id="ARBA00022692"/>
    </source>
</evidence>
<comment type="similarity">
    <text evidence="8 9">Belongs to the TonB-dependent receptor family.</text>
</comment>
<dbReference type="Gene3D" id="2.40.170.20">
    <property type="entry name" value="TonB-dependent receptor, beta-barrel domain"/>
    <property type="match status" value="1"/>
</dbReference>
<dbReference type="Pfam" id="PF00593">
    <property type="entry name" value="TonB_dep_Rec_b-barrel"/>
    <property type="match status" value="1"/>
</dbReference>
<proteinExistence type="inferred from homology"/>
<dbReference type="InterPro" id="IPR008969">
    <property type="entry name" value="CarboxyPept-like_regulatory"/>
</dbReference>
<keyword evidence="2 8" id="KW-0813">Transport</keyword>
<keyword evidence="5 9" id="KW-0798">TonB box</keyword>
<dbReference type="Pfam" id="PF13715">
    <property type="entry name" value="CarbopepD_reg_2"/>
    <property type="match status" value="1"/>
</dbReference>
<keyword evidence="3 8" id="KW-1134">Transmembrane beta strand</keyword>
<dbReference type="InterPro" id="IPR036942">
    <property type="entry name" value="Beta-barrel_TonB_sf"/>
</dbReference>
<comment type="caution">
    <text evidence="12">The sequence shown here is derived from an EMBL/GenBank/DDBJ whole genome shotgun (WGS) entry which is preliminary data.</text>
</comment>
<dbReference type="InterPro" id="IPR000531">
    <property type="entry name" value="Beta-barrel_TonB"/>
</dbReference>
<feature type="domain" description="TonB-dependent receptor plug" evidence="11">
    <location>
        <begin position="216"/>
        <end position="335"/>
    </location>
</feature>
<name>A0A4S8I201_9BACT</name>
<dbReference type="SUPFAM" id="SSF56935">
    <property type="entry name" value="Porins"/>
    <property type="match status" value="1"/>
</dbReference>
<evidence type="ECO:0000256" key="1">
    <source>
        <dbReference type="ARBA" id="ARBA00004571"/>
    </source>
</evidence>
<evidence type="ECO:0000256" key="7">
    <source>
        <dbReference type="ARBA" id="ARBA00023237"/>
    </source>
</evidence>
<dbReference type="OrthoDB" id="9805434at2"/>
<keyword evidence="12" id="KW-0675">Receptor</keyword>
<evidence type="ECO:0000256" key="8">
    <source>
        <dbReference type="PROSITE-ProRule" id="PRU01360"/>
    </source>
</evidence>
<evidence type="ECO:0000256" key="6">
    <source>
        <dbReference type="ARBA" id="ARBA00023136"/>
    </source>
</evidence>
<evidence type="ECO:0000313" key="12">
    <source>
        <dbReference type="EMBL" id="THU39782.1"/>
    </source>
</evidence>
<accession>A0A4S8I201</accession>
<evidence type="ECO:0000256" key="9">
    <source>
        <dbReference type="RuleBase" id="RU003357"/>
    </source>
</evidence>